<dbReference type="AlphaFoldDB" id="A0A662ZZG1"/>
<keyword evidence="4 7" id="KW-0812">Transmembrane</keyword>
<evidence type="ECO:0000256" key="2">
    <source>
        <dbReference type="ARBA" id="ARBA00006464"/>
    </source>
</evidence>
<evidence type="ECO:0000256" key="3">
    <source>
        <dbReference type="ARBA" id="ARBA00022679"/>
    </source>
</evidence>
<sequence length="499" mass="57564">MRVDNDSHIYDHNFLNHTTMTMKDKLASYNHLIETFVIVTETFLCGLLFLLFSKLSNEMQWDSLQVGGTTVLQVMLTLMLCYALCAIHSGVVLHRRKVHSLQIWKRVFENMFLFVLLGGLVLSVGKYADIASLFMLEYLFLLFLCLVSFRFTLRLLIRLYRMSKKHTRFVVLVGSTDNNLEIYHEMSGSEDTGYSVVGYFDGQANPAFPVECPYLGQPAQVQEYLEKHDYVHYLFCCLPSKDREVIVSLIDYCENHLVHFFSVPNVRNYLHHRMSFNIMGNVPYLGLRPDPLSWPGNRLLKRTFDIVVSSVFLCTFFPVILIVVAIVTGLTMPGPLFFRQKRNGLNGREFYCYKFRSMKVNADADRIQATEHDPRKTRWGNIMRKTNIDELPQFINVLLGDMSIVGPRPHMLLHTQEYSRLINKYMVRHFVKPGITGWSQVTGFRGETKELKDMEGRIPVVISGIWSTGASVWTFTSCTGRWRMSSVARRMPISKTGCS</sequence>
<dbReference type="PANTHER" id="PTHR30576:SF0">
    <property type="entry name" value="UNDECAPRENYL-PHOSPHATE N-ACETYLGALACTOSAMINYL 1-PHOSPHATE TRANSFERASE-RELATED"/>
    <property type="match status" value="1"/>
</dbReference>
<keyword evidence="6 7" id="KW-0472">Membrane</keyword>
<gene>
    <name evidence="9" type="primary">gumD_2</name>
    <name evidence="9" type="ORF">EH214_02168</name>
</gene>
<comment type="caution">
    <text evidence="9">The sequence shown here is derived from an EMBL/GenBank/DDBJ whole genome shotgun (WGS) entry which is preliminary data.</text>
</comment>
<feature type="transmembrane region" description="Helical" evidence="7">
    <location>
        <begin position="134"/>
        <end position="157"/>
    </location>
</feature>
<dbReference type="Pfam" id="PF02397">
    <property type="entry name" value="Bac_transf"/>
    <property type="match status" value="1"/>
</dbReference>
<evidence type="ECO:0000259" key="8">
    <source>
        <dbReference type="Pfam" id="PF02397"/>
    </source>
</evidence>
<evidence type="ECO:0000313" key="10">
    <source>
        <dbReference type="Proteomes" id="UP000408523"/>
    </source>
</evidence>
<evidence type="ECO:0000313" key="9">
    <source>
        <dbReference type="EMBL" id="TSE48636.1"/>
    </source>
</evidence>
<evidence type="ECO:0000256" key="7">
    <source>
        <dbReference type="SAM" id="Phobius"/>
    </source>
</evidence>
<comment type="similarity">
    <text evidence="2">Belongs to the bacterial sugar transferase family.</text>
</comment>
<feature type="transmembrane region" description="Helical" evidence="7">
    <location>
        <begin position="306"/>
        <end position="332"/>
    </location>
</feature>
<dbReference type="EC" id="2.7.8.31" evidence="9"/>
<evidence type="ECO:0000256" key="4">
    <source>
        <dbReference type="ARBA" id="ARBA00022692"/>
    </source>
</evidence>
<protein>
    <submittedName>
        <fullName evidence="9">UDP-glucose:undecaprenyl-phosphate glucose-1-phosphate transferase</fullName>
        <ecNumber evidence="9">2.7.8.31</ecNumber>
    </submittedName>
</protein>
<feature type="transmembrane region" description="Helical" evidence="7">
    <location>
        <begin position="107"/>
        <end position="128"/>
    </location>
</feature>
<organism evidence="9 10">
    <name type="scientific">Phocaeicola vulgatus</name>
    <name type="common">Bacteroides vulgatus</name>
    <dbReference type="NCBI Taxonomy" id="821"/>
    <lineage>
        <taxon>Bacteria</taxon>
        <taxon>Pseudomonadati</taxon>
        <taxon>Bacteroidota</taxon>
        <taxon>Bacteroidia</taxon>
        <taxon>Bacteroidales</taxon>
        <taxon>Bacteroidaceae</taxon>
        <taxon>Phocaeicola</taxon>
    </lineage>
</organism>
<evidence type="ECO:0000256" key="5">
    <source>
        <dbReference type="ARBA" id="ARBA00022989"/>
    </source>
</evidence>
<evidence type="ECO:0000256" key="6">
    <source>
        <dbReference type="ARBA" id="ARBA00023136"/>
    </source>
</evidence>
<dbReference type="GO" id="GO:0089702">
    <property type="term" value="F:undecaprenyl-phosphate glucose phosphotransferase activity"/>
    <property type="evidence" value="ECO:0007669"/>
    <property type="project" value="UniProtKB-EC"/>
</dbReference>
<feature type="transmembrane region" description="Helical" evidence="7">
    <location>
        <begin position="72"/>
        <end position="95"/>
    </location>
</feature>
<keyword evidence="5 7" id="KW-1133">Transmembrane helix</keyword>
<dbReference type="Gene3D" id="3.40.50.720">
    <property type="entry name" value="NAD(P)-binding Rossmann-like Domain"/>
    <property type="match status" value="1"/>
</dbReference>
<dbReference type="Proteomes" id="UP000408523">
    <property type="component" value="Unassembled WGS sequence"/>
</dbReference>
<comment type="subcellular location">
    <subcellularLocation>
        <location evidence="1">Membrane</location>
        <topology evidence="1">Multi-pass membrane protein</topology>
    </subcellularLocation>
</comment>
<accession>A0A662ZZG1</accession>
<evidence type="ECO:0000256" key="1">
    <source>
        <dbReference type="ARBA" id="ARBA00004141"/>
    </source>
</evidence>
<keyword evidence="3 9" id="KW-0808">Transferase</keyword>
<dbReference type="PANTHER" id="PTHR30576">
    <property type="entry name" value="COLANIC BIOSYNTHESIS UDP-GLUCOSE LIPID CARRIER TRANSFERASE"/>
    <property type="match status" value="1"/>
</dbReference>
<proteinExistence type="inferred from homology"/>
<dbReference type="GO" id="GO:0016020">
    <property type="term" value="C:membrane"/>
    <property type="evidence" value="ECO:0007669"/>
    <property type="project" value="UniProtKB-SubCell"/>
</dbReference>
<dbReference type="NCBIfam" id="TIGR03025">
    <property type="entry name" value="EPS_sugtrans"/>
    <property type="match status" value="1"/>
</dbReference>
<feature type="domain" description="Bacterial sugar transferase" evidence="8">
    <location>
        <begin position="301"/>
        <end position="452"/>
    </location>
</feature>
<dbReference type="Pfam" id="PF13727">
    <property type="entry name" value="CoA_binding_3"/>
    <property type="match status" value="1"/>
</dbReference>
<dbReference type="InterPro" id="IPR017475">
    <property type="entry name" value="EPS_sugar_tfrase"/>
</dbReference>
<dbReference type="EMBL" id="RWHZ01000025">
    <property type="protein sequence ID" value="TSE48636.1"/>
    <property type="molecule type" value="Genomic_DNA"/>
</dbReference>
<name>A0A662ZZG1_PHOVU</name>
<reference evidence="9 10" key="1">
    <citation type="journal article" date="2019" name="Nat. Commun.">
        <title>Gram positive-like bacteriocins with broad spectrum anti-Bacteroidales activity encoded on mobile elements of the human gut microbiota.</title>
        <authorList>
            <person name="Bechon N."/>
            <person name="Coyne M.J.Jr."/>
            <person name="Laclare-Mceneany V."/>
            <person name="Chatzidaki-Livanis M."/>
            <person name="Ghigo J.-M."/>
            <person name="Comstock L.E."/>
        </authorList>
    </citation>
    <scope>NUCLEOTIDE SEQUENCE [LARGE SCALE GENOMIC DNA]</scope>
    <source>
        <strain evidence="9 10">CL01T12C17</strain>
    </source>
</reference>
<dbReference type="InterPro" id="IPR003362">
    <property type="entry name" value="Bact_transf"/>
</dbReference>
<feature type="transmembrane region" description="Helical" evidence="7">
    <location>
        <begin position="32"/>
        <end position="52"/>
    </location>
</feature>